<gene>
    <name evidence="1" type="ORF">LACBIDRAFT_312553</name>
</gene>
<proteinExistence type="predicted"/>
<dbReference type="InParanoid" id="B0DWD8"/>
<dbReference type="RefSeq" id="XP_001888289.1">
    <property type="nucleotide sequence ID" value="XM_001888254.1"/>
</dbReference>
<reference evidence="1 2" key="1">
    <citation type="journal article" date="2008" name="Nature">
        <title>The genome of Laccaria bicolor provides insights into mycorrhizal symbiosis.</title>
        <authorList>
            <person name="Martin F."/>
            <person name="Aerts A."/>
            <person name="Ahren D."/>
            <person name="Brun A."/>
            <person name="Danchin E.G.J."/>
            <person name="Duchaussoy F."/>
            <person name="Gibon J."/>
            <person name="Kohler A."/>
            <person name="Lindquist E."/>
            <person name="Pereda V."/>
            <person name="Salamov A."/>
            <person name="Shapiro H.J."/>
            <person name="Wuyts J."/>
            <person name="Blaudez D."/>
            <person name="Buee M."/>
            <person name="Brokstein P."/>
            <person name="Canbaeck B."/>
            <person name="Cohen D."/>
            <person name="Courty P.E."/>
            <person name="Coutinho P.M."/>
            <person name="Delaruelle C."/>
            <person name="Detter J.C."/>
            <person name="Deveau A."/>
            <person name="DiFazio S."/>
            <person name="Duplessis S."/>
            <person name="Fraissinet-Tachet L."/>
            <person name="Lucic E."/>
            <person name="Frey-Klett P."/>
            <person name="Fourrey C."/>
            <person name="Feussner I."/>
            <person name="Gay G."/>
            <person name="Grimwood J."/>
            <person name="Hoegger P.J."/>
            <person name="Jain P."/>
            <person name="Kilaru S."/>
            <person name="Labbe J."/>
            <person name="Lin Y.C."/>
            <person name="Legue V."/>
            <person name="Le Tacon F."/>
            <person name="Marmeisse R."/>
            <person name="Melayah D."/>
            <person name="Montanini B."/>
            <person name="Muratet M."/>
            <person name="Nehls U."/>
            <person name="Niculita-Hirzel H."/>
            <person name="Oudot-Le Secq M.P."/>
            <person name="Peter M."/>
            <person name="Quesneville H."/>
            <person name="Rajashekar B."/>
            <person name="Reich M."/>
            <person name="Rouhier N."/>
            <person name="Schmutz J."/>
            <person name="Yin T."/>
            <person name="Chalot M."/>
            <person name="Henrissat B."/>
            <person name="Kuees U."/>
            <person name="Lucas S."/>
            <person name="Van de Peer Y."/>
            <person name="Podila G.K."/>
            <person name="Polle A."/>
            <person name="Pukkila P.J."/>
            <person name="Richardson P.M."/>
            <person name="Rouze P."/>
            <person name="Sanders I.R."/>
            <person name="Stajich J.E."/>
            <person name="Tunlid A."/>
            <person name="Tuskan G."/>
            <person name="Grigoriev I.V."/>
        </authorList>
    </citation>
    <scope>NUCLEOTIDE SEQUENCE [LARGE SCALE GENOMIC DNA]</scope>
    <source>
        <strain evidence="2">S238N-H82 / ATCC MYA-4686</strain>
    </source>
</reference>
<evidence type="ECO:0000313" key="2">
    <source>
        <dbReference type="Proteomes" id="UP000001194"/>
    </source>
</evidence>
<dbReference type="HOGENOM" id="CLU_208179_0_0_1"/>
<evidence type="ECO:0000313" key="1">
    <source>
        <dbReference type="EMBL" id="EDR01070.1"/>
    </source>
</evidence>
<accession>B0DWD8</accession>
<protein>
    <submittedName>
        <fullName evidence="1">Predicted protein</fullName>
    </submittedName>
</protein>
<dbReference type="AlphaFoldDB" id="B0DWD8"/>
<sequence length="60" mass="6726">MRQICEGWINTLPSPGYSMWNPWNGGWTAEIPDGFHGMVDGFHGMGDGFHTFGAWIPWNG</sequence>
<dbReference type="OrthoDB" id="10370098at2759"/>
<keyword evidence="2" id="KW-1185">Reference proteome</keyword>
<name>B0DWD8_LACBS</name>
<organism evidence="2">
    <name type="scientific">Laccaria bicolor (strain S238N-H82 / ATCC MYA-4686)</name>
    <name type="common">Bicoloured deceiver</name>
    <name type="synonym">Laccaria laccata var. bicolor</name>
    <dbReference type="NCBI Taxonomy" id="486041"/>
    <lineage>
        <taxon>Eukaryota</taxon>
        <taxon>Fungi</taxon>
        <taxon>Dikarya</taxon>
        <taxon>Basidiomycota</taxon>
        <taxon>Agaricomycotina</taxon>
        <taxon>Agaricomycetes</taxon>
        <taxon>Agaricomycetidae</taxon>
        <taxon>Agaricales</taxon>
        <taxon>Agaricineae</taxon>
        <taxon>Hydnangiaceae</taxon>
        <taxon>Laccaria</taxon>
    </lineage>
</organism>
<dbReference type="Proteomes" id="UP000001194">
    <property type="component" value="Unassembled WGS sequence"/>
</dbReference>
<dbReference type="GeneID" id="6083973"/>
<dbReference type="KEGG" id="lbc:LACBIDRAFT_312553"/>
<dbReference type="EMBL" id="DS547143">
    <property type="protein sequence ID" value="EDR01070.1"/>
    <property type="molecule type" value="Genomic_DNA"/>
</dbReference>